<evidence type="ECO:0000313" key="4">
    <source>
        <dbReference type="Proteomes" id="UP001081071"/>
    </source>
</evidence>
<dbReference type="InterPro" id="IPR020904">
    <property type="entry name" value="Sc_DH/Rdtase_CS"/>
</dbReference>
<accession>A0ABT4MEC2</accession>
<dbReference type="CDD" id="cd05233">
    <property type="entry name" value="SDR_c"/>
    <property type="match status" value="1"/>
</dbReference>
<keyword evidence="2" id="KW-0560">Oxidoreductase</keyword>
<dbReference type="InterPro" id="IPR002347">
    <property type="entry name" value="SDR_fam"/>
</dbReference>
<dbReference type="InterPro" id="IPR036291">
    <property type="entry name" value="NAD(P)-bd_dom_sf"/>
</dbReference>
<dbReference type="PRINTS" id="PR00080">
    <property type="entry name" value="SDRFAMILY"/>
</dbReference>
<dbReference type="PRINTS" id="PR00081">
    <property type="entry name" value="GDHRDH"/>
</dbReference>
<dbReference type="PANTHER" id="PTHR43639">
    <property type="entry name" value="OXIDOREDUCTASE, SHORT-CHAIN DEHYDROGENASE/REDUCTASE FAMILY (AFU_ORTHOLOGUE AFUA_5G02870)"/>
    <property type="match status" value="1"/>
</dbReference>
<proteinExistence type="inferred from homology"/>
<organism evidence="3 4">
    <name type="scientific">Rhodococcus ruber</name>
    <dbReference type="NCBI Taxonomy" id="1830"/>
    <lineage>
        <taxon>Bacteria</taxon>
        <taxon>Bacillati</taxon>
        <taxon>Actinomycetota</taxon>
        <taxon>Actinomycetes</taxon>
        <taxon>Mycobacteriales</taxon>
        <taxon>Nocardiaceae</taxon>
        <taxon>Rhodococcus</taxon>
    </lineage>
</organism>
<evidence type="ECO:0000256" key="2">
    <source>
        <dbReference type="ARBA" id="ARBA00023002"/>
    </source>
</evidence>
<dbReference type="PROSITE" id="PS00061">
    <property type="entry name" value="ADH_SHORT"/>
    <property type="match status" value="1"/>
</dbReference>
<dbReference type="Pfam" id="PF13561">
    <property type="entry name" value="adh_short_C2"/>
    <property type="match status" value="1"/>
</dbReference>
<dbReference type="NCBIfam" id="NF005559">
    <property type="entry name" value="PRK07231.1"/>
    <property type="match status" value="1"/>
</dbReference>
<dbReference type="Proteomes" id="UP001081071">
    <property type="component" value="Unassembled WGS sequence"/>
</dbReference>
<keyword evidence="4" id="KW-1185">Reference proteome</keyword>
<comment type="caution">
    <text evidence="3">The sequence shown here is derived from an EMBL/GenBank/DDBJ whole genome shotgun (WGS) entry which is preliminary data.</text>
</comment>
<comment type="similarity">
    <text evidence="1">Belongs to the short-chain dehydrogenases/reductases (SDR) family.</text>
</comment>
<evidence type="ECO:0000313" key="3">
    <source>
        <dbReference type="EMBL" id="MCZ4519330.1"/>
    </source>
</evidence>
<evidence type="ECO:0000256" key="1">
    <source>
        <dbReference type="ARBA" id="ARBA00006484"/>
    </source>
</evidence>
<dbReference type="SUPFAM" id="SSF51735">
    <property type="entry name" value="NAD(P)-binding Rossmann-fold domains"/>
    <property type="match status" value="1"/>
</dbReference>
<dbReference type="PANTHER" id="PTHR43639:SF1">
    <property type="entry name" value="SHORT-CHAIN DEHYDROGENASE_REDUCTASE FAMILY PROTEIN"/>
    <property type="match status" value="1"/>
</dbReference>
<gene>
    <name evidence="3" type="ORF">O4220_12460</name>
</gene>
<dbReference type="EMBL" id="JAPWIJ010000005">
    <property type="protein sequence ID" value="MCZ4519330.1"/>
    <property type="molecule type" value="Genomic_DNA"/>
</dbReference>
<name>A0ABT4MEC2_9NOCA</name>
<protein>
    <submittedName>
        <fullName evidence="3">SDR family NAD(P)-dependent oxidoreductase</fullName>
    </submittedName>
</protein>
<dbReference type="Gene3D" id="3.40.50.720">
    <property type="entry name" value="NAD(P)-binding Rossmann-like Domain"/>
    <property type="match status" value="1"/>
</dbReference>
<dbReference type="RefSeq" id="WP_269604643.1">
    <property type="nucleotide sequence ID" value="NZ_JAPWIJ010000005.1"/>
</dbReference>
<reference evidence="3" key="1">
    <citation type="submission" date="2022-12" db="EMBL/GenBank/DDBJ databases">
        <authorList>
            <person name="Krivoruchko A.V."/>
            <person name="Elkin A."/>
        </authorList>
    </citation>
    <scope>NUCLEOTIDE SEQUENCE</scope>
    <source>
        <strain evidence="3">IEGM 1391</strain>
    </source>
</reference>
<sequence length="280" mass="29393">MPTDTTPQRGFGDSDWNTIQAQYPELAGRTAVVTGAAQGLGAQYAEGLVARGVNVLAVDVAEETLRNRVELISNTYVGGDKSSGRIVGDRLDVTDQAAARRIAQSAFDTFGSLDYWINNAGIFPTAAAEDITDDQLARTLGVNVHGALFGAQAAAQIMREHGGGVIINMGSVAANRARLKHADYCAAKAGVEHLTRCLAVEFGPLGIRVNGIGPGDIDTDMLRDLHADEQALESVMSGIPLGRIGSPPEVLGVLLFLLSDGARYVTGHVVSVDGGSRLVR</sequence>